<evidence type="ECO:0000256" key="1">
    <source>
        <dbReference type="SAM" id="Coils"/>
    </source>
</evidence>
<dbReference type="EMBL" id="JARYMX010000006">
    <property type="protein sequence ID" value="KAJ9544852.1"/>
    <property type="molecule type" value="Genomic_DNA"/>
</dbReference>
<dbReference type="Proteomes" id="UP001172457">
    <property type="component" value="Chromosome 6"/>
</dbReference>
<name>A0AA38W0S0_9ASTR</name>
<sequence>MEASSRSELDVGEQSTNAFQISCAIQEMKISRSESSIRRSLSRYERVSENRVKNGDPSEKVPATTTTAEVSEYYQPKLQSDWHDQNKEMVSIASKSKRLLIMALPNDIFMCLDHCVTSKELWSELLRELEECVTSLKNNSTMCINEYHEFNAKEGESLKETSSRFNILIKWLHLAMSIRTNLDLEIMCLADLYGSLASLEPQVRQLKCSIGGPLALVAKRAKGKGEKKTTEEKKKKMKKALVIENEDVEDMSSEEELSMRDMMKTLVSITRDYRRGSAGRGKSREYTDRRGDEERRREVDRRRDFDRGIMTEDLLKKKIRDPIRGWMMVGMINRRCGKQSHYAAECRAVGPVVPQKVVSPQRPAQKPKQDAAYFRKKVDYYNKKMLLAQTSELVTVESPREDEPQKGLVAFEELESDVEFCGVANGDSDSASIKSSEVSSCSEMNELYSEIIENLDLHKEEFNNLKEKLTLCEKEMNTLTKERTRFFKMFVKAEEERISL</sequence>
<feature type="compositionally biased region" description="Basic and acidic residues" evidence="2">
    <location>
        <begin position="46"/>
        <end position="59"/>
    </location>
</feature>
<evidence type="ECO:0000313" key="3">
    <source>
        <dbReference type="EMBL" id="KAJ9544852.1"/>
    </source>
</evidence>
<dbReference type="AlphaFoldDB" id="A0AA38W0S0"/>
<feature type="region of interest" description="Disordered" evidence="2">
    <location>
        <begin position="273"/>
        <end position="299"/>
    </location>
</feature>
<keyword evidence="4" id="KW-1185">Reference proteome</keyword>
<evidence type="ECO:0000256" key="2">
    <source>
        <dbReference type="SAM" id="MobiDB-lite"/>
    </source>
</evidence>
<organism evidence="3 4">
    <name type="scientific">Centaurea solstitialis</name>
    <name type="common">yellow star-thistle</name>
    <dbReference type="NCBI Taxonomy" id="347529"/>
    <lineage>
        <taxon>Eukaryota</taxon>
        <taxon>Viridiplantae</taxon>
        <taxon>Streptophyta</taxon>
        <taxon>Embryophyta</taxon>
        <taxon>Tracheophyta</taxon>
        <taxon>Spermatophyta</taxon>
        <taxon>Magnoliopsida</taxon>
        <taxon>eudicotyledons</taxon>
        <taxon>Gunneridae</taxon>
        <taxon>Pentapetalae</taxon>
        <taxon>asterids</taxon>
        <taxon>campanulids</taxon>
        <taxon>Asterales</taxon>
        <taxon>Asteraceae</taxon>
        <taxon>Carduoideae</taxon>
        <taxon>Cardueae</taxon>
        <taxon>Centaureinae</taxon>
        <taxon>Centaurea</taxon>
    </lineage>
</organism>
<dbReference type="Pfam" id="PF14223">
    <property type="entry name" value="Retrotran_gag_2"/>
    <property type="match status" value="1"/>
</dbReference>
<accession>A0AA38W0S0</accession>
<feature type="compositionally biased region" description="Basic and acidic residues" evidence="2">
    <location>
        <begin position="282"/>
        <end position="299"/>
    </location>
</feature>
<protein>
    <submittedName>
        <fullName evidence="3">Uncharacterized protein</fullName>
    </submittedName>
</protein>
<comment type="caution">
    <text evidence="3">The sequence shown here is derived from an EMBL/GenBank/DDBJ whole genome shotgun (WGS) entry which is preliminary data.</text>
</comment>
<keyword evidence="1" id="KW-0175">Coiled coil</keyword>
<feature type="region of interest" description="Disordered" evidence="2">
    <location>
        <begin position="46"/>
        <end position="66"/>
    </location>
</feature>
<gene>
    <name evidence="3" type="ORF">OSB04_024559</name>
</gene>
<proteinExistence type="predicted"/>
<feature type="coiled-coil region" evidence="1">
    <location>
        <begin position="448"/>
        <end position="482"/>
    </location>
</feature>
<evidence type="ECO:0000313" key="4">
    <source>
        <dbReference type="Proteomes" id="UP001172457"/>
    </source>
</evidence>
<reference evidence="3" key="1">
    <citation type="submission" date="2023-03" db="EMBL/GenBank/DDBJ databases">
        <title>Chromosome-scale reference genome and RAD-based genetic map of yellow starthistle (Centaurea solstitialis) reveal putative structural variation and QTLs associated with invader traits.</title>
        <authorList>
            <person name="Reatini B."/>
            <person name="Cang F.A."/>
            <person name="Jiang Q."/>
            <person name="Mckibben M.T.W."/>
            <person name="Barker M.S."/>
            <person name="Rieseberg L.H."/>
            <person name="Dlugosch K.M."/>
        </authorList>
    </citation>
    <scope>NUCLEOTIDE SEQUENCE</scope>
    <source>
        <strain evidence="3">CAN-66</strain>
        <tissue evidence="3">Leaf</tissue>
    </source>
</reference>